<keyword evidence="1" id="KW-0732">Signal</keyword>
<dbReference type="Pfam" id="PF12836">
    <property type="entry name" value="HHH_3"/>
    <property type="match status" value="1"/>
</dbReference>
<feature type="chain" id="PRO_5019549344" evidence="1">
    <location>
        <begin position="20"/>
        <end position="93"/>
    </location>
</feature>
<dbReference type="SUPFAM" id="SSF160975">
    <property type="entry name" value="AF1531-like"/>
    <property type="match status" value="1"/>
</dbReference>
<sequence length="93" mass="9646">MFRNLIAVLITTLSLSAFAAVDVNKASRAELEALPGVGNALSTRVLAERGKAPFKSWADLIQRVKGVGPASAVKLSAAGLTVADAPYKAAPKR</sequence>
<dbReference type="AlphaFoldDB" id="A0A437K0S1"/>
<dbReference type="Gene3D" id="1.10.150.320">
    <property type="entry name" value="Photosystem II 12 kDa extrinsic protein"/>
    <property type="match status" value="1"/>
</dbReference>
<dbReference type="RefSeq" id="WP_128195633.1">
    <property type="nucleotide sequence ID" value="NZ_SACT01000001.1"/>
</dbReference>
<evidence type="ECO:0000313" key="3">
    <source>
        <dbReference type="Proteomes" id="UP000288178"/>
    </source>
</evidence>
<dbReference type="PANTHER" id="PTHR21180:SF32">
    <property type="entry name" value="ENDONUCLEASE_EXONUCLEASE_PHOSPHATASE FAMILY DOMAIN-CONTAINING PROTEIN 1"/>
    <property type="match status" value="1"/>
</dbReference>
<feature type="signal peptide" evidence="1">
    <location>
        <begin position="1"/>
        <end position="19"/>
    </location>
</feature>
<evidence type="ECO:0000256" key="1">
    <source>
        <dbReference type="SAM" id="SignalP"/>
    </source>
</evidence>
<gene>
    <name evidence="2" type="ORF">ENE75_03465</name>
</gene>
<reference evidence="2 3" key="1">
    <citation type="submission" date="2019-01" db="EMBL/GenBank/DDBJ databases">
        <authorList>
            <person name="Chen W.-M."/>
        </authorList>
    </citation>
    <scope>NUCLEOTIDE SEQUENCE [LARGE SCALE GENOMIC DNA]</scope>
    <source>
        <strain evidence="2 3">ICH-3</strain>
    </source>
</reference>
<accession>A0A437K0S1</accession>
<dbReference type="GO" id="GO:0015628">
    <property type="term" value="P:protein secretion by the type II secretion system"/>
    <property type="evidence" value="ECO:0007669"/>
    <property type="project" value="TreeGrafter"/>
</dbReference>
<keyword evidence="3" id="KW-1185">Reference proteome</keyword>
<name>A0A437K0S1_9BURK</name>
<organism evidence="2 3">
    <name type="scientific">Rubrivivax albus</name>
    <dbReference type="NCBI Taxonomy" id="2499835"/>
    <lineage>
        <taxon>Bacteria</taxon>
        <taxon>Pseudomonadati</taxon>
        <taxon>Pseudomonadota</taxon>
        <taxon>Betaproteobacteria</taxon>
        <taxon>Burkholderiales</taxon>
        <taxon>Sphaerotilaceae</taxon>
        <taxon>Rubrivivax</taxon>
    </lineage>
</organism>
<dbReference type="GO" id="GO:0015627">
    <property type="term" value="C:type II protein secretion system complex"/>
    <property type="evidence" value="ECO:0007669"/>
    <property type="project" value="TreeGrafter"/>
</dbReference>
<evidence type="ECO:0000313" key="2">
    <source>
        <dbReference type="EMBL" id="RVT53949.1"/>
    </source>
</evidence>
<dbReference type="EMBL" id="SACT01000001">
    <property type="protein sequence ID" value="RVT53949.1"/>
    <property type="molecule type" value="Genomic_DNA"/>
</dbReference>
<dbReference type="Proteomes" id="UP000288178">
    <property type="component" value="Unassembled WGS sequence"/>
</dbReference>
<proteinExistence type="predicted"/>
<dbReference type="OrthoDB" id="8687931at2"/>
<dbReference type="PANTHER" id="PTHR21180">
    <property type="entry name" value="ENDONUCLEASE/EXONUCLEASE/PHOSPHATASE FAMILY DOMAIN-CONTAINING PROTEIN 1"/>
    <property type="match status" value="1"/>
</dbReference>
<dbReference type="InterPro" id="IPR051675">
    <property type="entry name" value="Endo/Exo/Phosphatase_dom_1"/>
</dbReference>
<protein>
    <submittedName>
        <fullName evidence="2">DUF655 domain-containing protein</fullName>
    </submittedName>
</protein>
<comment type="caution">
    <text evidence="2">The sequence shown here is derived from an EMBL/GenBank/DDBJ whole genome shotgun (WGS) entry which is preliminary data.</text>
</comment>